<feature type="region of interest" description="Disordered" evidence="2">
    <location>
        <begin position="819"/>
        <end position="855"/>
    </location>
</feature>
<dbReference type="OrthoDB" id="19311at2759"/>
<dbReference type="OMA" id="TEVAFDW"/>
<dbReference type="InterPro" id="IPR000331">
    <property type="entry name" value="Rap/Ran_GAP_dom"/>
</dbReference>
<feature type="region of interest" description="Disordered" evidence="2">
    <location>
        <begin position="1017"/>
        <end position="1056"/>
    </location>
</feature>
<feature type="region of interest" description="Disordered" evidence="2">
    <location>
        <begin position="320"/>
        <end position="347"/>
    </location>
</feature>
<dbReference type="InterPro" id="IPR016024">
    <property type="entry name" value="ARM-type_fold"/>
</dbReference>
<dbReference type="HOGENOM" id="CLU_001124_0_0_1"/>
<evidence type="ECO:0000256" key="1">
    <source>
        <dbReference type="ARBA" id="ARBA00022468"/>
    </source>
</evidence>
<evidence type="ECO:0000313" key="4">
    <source>
        <dbReference type="EMBL" id="EJF60104.1"/>
    </source>
</evidence>
<dbReference type="InterPro" id="IPR035974">
    <property type="entry name" value="Rap/Ran-GAP_sf"/>
</dbReference>
<feature type="compositionally biased region" description="Polar residues" evidence="2">
    <location>
        <begin position="320"/>
        <end position="334"/>
    </location>
</feature>
<feature type="domain" description="Rap-GAP" evidence="3">
    <location>
        <begin position="1572"/>
        <end position="1809"/>
    </location>
</feature>
<dbReference type="PANTHER" id="PTHR10063:SF0">
    <property type="entry name" value="TUBERIN"/>
    <property type="match status" value="1"/>
</dbReference>
<dbReference type="Pfam" id="PF02145">
    <property type="entry name" value="Rap_GAP"/>
    <property type="match status" value="1"/>
</dbReference>
<dbReference type="Proteomes" id="UP000053319">
    <property type="component" value="Unassembled WGS sequence"/>
</dbReference>
<reference evidence="4 5" key="1">
    <citation type="journal article" date="2012" name="Science">
        <title>The Paleozoic origin of enzymatic lignin decomposition reconstructed from 31 fungal genomes.</title>
        <authorList>
            <person name="Floudas D."/>
            <person name="Binder M."/>
            <person name="Riley R."/>
            <person name="Barry K."/>
            <person name="Blanchette R.A."/>
            <person name="Henrissat B."/>
            <person name="Martinez A.T."/>
            <person name="Otillar R."/>
            <person name="Spatafora J.W."/>
            <person name="Yadav J.S."/>
            <person name="Aerts A."/>
            <person name="Benoit I."/>
            <person name="Boyd A."/>
            <person name="Carlson A."/>
            <person name="Copeland A."/>
            <person name="Coutinho P.M."/>
            <person name="de Vries R.P."/>
            <person name="Ferreira P."/>
            <person name="Findley K."/>
            <person name="Foster B."/>
            <person name="Gaskell J."/>
            <person name="Glotzer D."/>
            <person name="Gorecki P."/>
            <person name="Heitman J."/>
            <person name="Hesse C."/>
            <person name="Hori C."/>
            <person name="Igarashi K."/>
            <person name="Jurgens J.A."/>
            <person name="Kallen N."/>
            <person name="Kersten P."/>
            <person name="Kohler A."/>
            <person name="Kuees U."/>
            <person name="Kumar T.K.A."/>
            <person name="Kuo A."/>
            <person name="LaButti K."/>
            <person name="Larrondo L.F."/>
            <person name="Lindquist E."/>
            <person name="Ling A."/>
            <person name="Lombard V."/>
            <person name="Lucas S."/>
            <person name="Lundell T."/>
            <person name="Martin R."/>
            <person name="McLaughlin D.J."/>
            <person name="Morgenstern I."/>
            <person name="Morin E."/>
            <person name="Murat C."/>
            <person name="Nagy L.G."/>
            <person name="Nolan M."/>
            <person name="Ohm R.A."/>
            <person name="Patyshakuliyeva A."/>
            <person name="Rokas A."/>
            <person name="Ruiz-Duenas F.J."/>
            <person name="Sabat G."/>
            <person name="Salamov A."/>
            <person name="Samejima M."/>
            <person name="Schmutz J."/>
            <person name="Slot J.C."/>
            <person name="St John F."/>
            <person name="Stenlid J."/>
            <person name="Sun H."/>
            <person name="Sun S."/>
            <person name="Syed K."/>
            <person name="Tsang A."/>
            <person name="Wiebenga A."/>
            <person name="Young D."/>
            <person name="Pisabarro A."/>
            <person name="Eastwood D.C."/>
            <person name="Martin F."/>
            <person name="Cullen D."/>
            <person name="Grigoriev I.V."/>
            <person name="Hibbett D.S."/>
        </authorList>
    </citation>
    <scope>NUCLEOTIDE SEQUENCE [LARGE SCALE GENOMIC DNA]</scope>
    <source>
        <strain evidence="4 5">LYAD-421 SS1</strain>
    </source>
</reference>
<gene>
    <name evidence="4" type="ORF">DICSQDRAFT_127845</name>
</gene>
<dbReference type="InterPro" id="IPR027107">
    <property type="entry name" value="Tuberin/Ral-act_asu"/>
</dbReference>
<dbReference type="GO" id="GO:0005634">
    <property type="term" value="C:nucleus"/>
    <property type="evidence" value="ECO:0007669"/>
    <property type="project" value="InterPro"/>
</dbReference>
<dbReference type="GO" id="GO:0032007">
    <property type="term" value="P:negative regulation of TOR signaling"/>
    <property type="evidence" value="ECO:0007669"/>
    <property type="project" value="TreeGrafter"/>
</dbReference>
<dbReference type="SUPFAM" id="SSF111347">
    <property type="entry name" value="Rap/Ran-GAP"/>
    <property type="match status" value="1"/>
</dbReference>
<dbReference type="PROSITE" id="PS50085">
    <property type="entry name" value="RAPGAP"/>
    <property type="match status" value="1"/>
</dbReference>
<dbReference type="PANTHER" id="PTHR10063">
    <property type="entry name" value="TUBERIN"/>
    <property type="match status" value="1"/>
</dbReference>
<sequence>MSCTCRFMAAVAAQMQSSWEKKRREKESKFVRHAKEELDKCLLARIEEYTAAVTEINGAYDKFVFEYAQVEDHIRKLWLELQQEQQALLVTSEKRHKLAVAREGEREKGQVKGMAMAKKAVQAGSGGAGRMTPHKDLRDRERIPALSHLVPGYAKSLASALGTLGAHAPLPRLATLQPILATLCSSESPAPLQAAGFEILSAFLDGPELWDSRTKALGALVNSGSQTIGMESQILCLLASWIERAFDGFALTRSDTNTHEDRLARQRSVETLTALLIRLVSKPEVVSRITEDDTRTIVELWERLLDKALSIPPDFTLGTPSASPLLEPQSSKTITPPKLPLSHRRHHSSTSLPKLSLLKQPADIIVDAYMTYLSERLVALGPIYLSRILPLLLRSLAFYMSPLPRVSLEAGAPHQHTLEQQVWTLLNQLVTGPYASSSRQLLKRHLFPSPELDFHASAQVSLGALRAIRMCIREALQSRLARALITLTTSMDYSPAGAPTHLAVERTIMERAWGKDDSEAWELIRFANVLSRASRAWIAQLPDPSSADRSQQQKEAVLHEIAAIIKDTIQTIALHQEMDERGGNVDVDDEEIEAVGRITRELVVYIRSLKQPDGSPAQISLDNPDRSISFLSTMSTILAQDLKTTLLFPVLPSIILSIADHLPDRDLSHLLVTMADRQCLSPTALTWLEHWRSILTMPDLFASSRSSTRQHAMGHLQAVWQFVKDIPAYRKPLASLVFEIWKQHTGDELEDNPALVVWNVLADEAVLRLVEKHAEDSSVEACEEEEQVCEEILDFFLTMAHELRLDDEDDAASILTMESSAASPPAIPGPTNIATTSPILSRMSSDYPSPQREKEAGALPSFSNLLSQFTSGTRSHSKTRRATNDMPTPVEMPSPALTAVDVAPSTPRSVGAVIALISVFSQLVFTPLAHSAHILWHARRVFRQLVELVTAAGCIRARLTALQFLVRLRADRDHRVYFAKAEYDKDGNIASLAALISRAETGPGTVEDLLRDDDLRRARARVPQERDGRRLSRGRGQPRMEASRSRSRVPTRPIPTPMLKLRARDPMWSIPETLSFTVAASDVSSEGFMSYDPSRPDHVDSILQSSLYLAKLVEVIETEREWEILSYVLCHLPTQLANKHLFCGPRSKKLIGKLLAALCSGISEGSLAKQIERWPDGIISRDAQGLAFHTLTVLISYQRCFDSPQPLHQLVEVFLLGLSGQPSTQKCCLNALSLSAFELQSSMAKYLSRIMEKLSQIMSNPAMAVHIIDFLAIVGSRPSLFVNFTENDYKMVFAVALKYLEHHNRRDGSLAISWALSQHVRIMSYYIMYVWFLAIDIPDRQKHVSYIIRQLLLANGGKVEVDAPTEVAFDWLARYTYASADPRPAKSTLCEIVMNPTLHSRSSEPATSEKTWVLGNSVVTIRVLERRGWIEVLSRRASGLTKFLVRAENVPMIPLGDVDPDLVSVSAMLMMDRENDGEVAGDETPHELNGHGQPNLDDVKLALAKSAQGSHSIPPPDPITGYVWSRSAPSQRRKEVSVEPSYFALQLSAYPDKQPVNRGRLVTERSKLASFFRTFDRMPVIDTHKVGVMYVAPGQEHETEILRNTHGSPAYTRFLEGLGRLIYLRGQVDVYDGGLDPDVDGEYAYAWWDDIGQILFHTATLMPTGDDPNCTSKKAHIGNDYVRIVWNDSGKPYRFDTLATQFQFVNIVIEPHSRGAIAAFSNNIHEHEYFKVTVQRAPNMVEFTPIGDFKLISATNLPHLVRQLSLLADWFSSVWQSTGGDTKRDEVVTNWGSRLAAIQRFRDQVFPAEPPLEPDDTLTGQQRLRDFTAYY</sequence>
<evidence type="ECO:0000313" key="5">
    <source>
        <dbReference type="Proteomes" id="UP000053319"/>
    </source>
</evidence>
<dbReference type="GeneID" id="18834416"/>
<name>R7SV73_DICSQ</name>
<organism evidence="4 5">
    <name type="scientific">Dichomitus squalens (strain LYAD-421)</name>
    <name type="common">Western red white-rot fungus</name>
    <dbReference type="NCBI Taxonomy" id="732165"/>
    <lineage>
        <taxon>Eukaryota</taxon>
        <taxon>Fungi</taxon>
        <taxon>Dikarya</taxon>
        <taxon>Basidiomycota</taxon>
        <taxon>Agaricomycotina</taxon>
        <taxon>Agaricomycetes</taxon>
        <taxon>Polyporales</taxon>
        <taxon>Polyporaceae</taxon>
        <taxon>Dichomitus</taxon>
    </lineage>
</organism>
<dbReference type="SUPFAM" id="SSF48371">
    <property type="entry name" value="ARM repeat"/>
    <property type="match status" value="1"/>
</dbReference>
<keyword evidence="1" id="KW-0343">GTPase activation</keyword>
<dbReference type="Pfam" id="PF03542">
    <property type="entry name" value="Tuberin"/>
    <property type="match status" value="1"/>
</dbReference>
<dbReference type="FunFam" id="3.40.50.11210:FF:000007">
    <property type="entry name" value="Tuberous sclerosis 2"/>
    <property type="match status" value="1"/>
</dbReference>
<feature type="region of interest" description="Disordered" evidence="2">
    <location>
        <begin position="869"/>
        <end position="893"/>
    </location>
</feature>
<dbReference type="Gene3D" id="3.40.50.11210">
    <property type="entry name" value="Rap/Ran-GAP"/>
    <property type="match status" value="1"/>
</dbReference>
<dbReference type="GO" id="GO:0033596">
    <property type="term" value="C:TSC1-TSC2 complex"/>
    <property type="evidence" value="ECO:0007669"/>
    <property type="project" value="TreeGrafter"/>
</dbReference>
<feature type="compositionally biased region" description="Polar residues" evidence="2">
    <location>
        <begin position="832"/>
        <end position="848"/>
    </location>
</feature>
<proteinExistence type="predicted"/>
<evidence type="ECO:0000259" key="3">
    <source>
        <dbReference type="PROSITE" id="PS50085"/>
    </source>
</evidence>
<dbReference type="RefSeq" id="XP_007367058.1">
    <property type="nucleotide sequence ID" value="XM_007366996.1"/>
</dbReference>
<dbReference type="InterPro" id="IPR018515">
    <property type="entry name" value="Tuberin-type_domain"/>
</dbReference>
<dbReference type="GO" id="GO:0005096">
    <property type="term" value="F:GTPase activator activity"/>
    <property type="evidence" value="ECO:0007669"/>
    <property type="project" value="UniProtKB-KW"/>
</dbReference>
<evidence type="ECO:0000256" key="2">
    <source>
        <dbReference type="SAM" id="MobiDB-lite"/>
    </source>
</evidence>
<feature type="compositionally biased region" description="Basic and acidic residues" evidence="2">
    <location>
        <begin position="1017"/>
        <end position="1030"/>
    </location>
</feature>
<protein>
    <recommendedName>
        <fullName evidence="3">Rap-GAP domain-containing protein</fullName>
    </recommendedName>
</protein>
<dbReference type="GO" id="GO:0051056">
    <property type="term" value="P:regulation of small GTPase mediated signal transduction"/>
    <property type="evidence" value="ECO:0007669"/>
    <property type="project" value="InterPro"/>
</dbReference>
<dbReference type="EMBL" id="JH719418">
    <property type="protein sequence ID" value="EJF60104.1"/>
    <property type="molecule type" value="Genomic_DNA"/>
</dbReference>
<dbReference type="KEGG" id="dsq:DICSQDRAFT_127845"/>
<accession>R7SV73</accession>